<gene>
    <name evidence="1" type="ORF">BN874_400003</name>
</gene>
<evidence type="ECO:0000313" key="2">
    <source>
        <dbReference type="Proteomes" id="UP000019184"/>
    </source>
</evidence>
<evidence type="ECO:0000313" key="1">
    <source>
        <dbReference type="EMBL" id="CDH46211.1"/>
    </source>
</evidence>
<protein>
    <recommendedName>
        <fullName evidence="3">PIN domain-containing protein</fullName>
    </recommendedName>
</protein>
<dbReference type="CDD" id="cd18687">
    <property type="entry name" value="PIN_VapC-like"/>
    <property type="match status" value="1"/>
</dbReference>
<dbReference type="AlphaFoldDB" id="A0A7U7GDM1"/>
<keyword evidence="2" id="KW-1185">Reference proteome</keyword>
<organism evidence="1 2">
    <name type="scientific">Candidatus Contendobacter odensis Run_B_J11</name>
    <dbReference type="NCBI Taxonomy" id="1400861"/>
    <lineage>
        <taxon>Bacteria</taxon>
        <taxon>Pseudomonadati</taxon>
        <taxon>Pseudomonadota</taxon>
        <taxon>Gammaproteobacteria</taxon>
        <taxon>Candidatus Competibacteraceae</taxon>
        <taxon>Candidatus Contendibacter</taxon>
    </lineage>
</organism>
<evidence type="ECO:0008006" key="3">
    <source>
        <dbReference type="Google" id="ProtNLM"/>
    </source>
</evidence>
<dbReference type="InterPro" id="IPR029060">
    <property type="entry name" value="PIN-like_dom_sf"/>
</dbReference>
<reference evidence="1 2" key="1">
    <citation type="journal article" date="2014" name="ISME J.">
        <title>Candidatus Competibacter-lineage genomes retrieved from metagenomes reveal functional metabolic diversity.</title>
        <authorList>
            <person name="McIlroy S.J."/>
            <person name="Albertsen M."/>
            <person name="Andresen E.K."/>
            <person name="Saunders A.M."/>
            <person name="Kristiansen R."/>
            <person name="Stokholm-Bjerregaard M."/>
            <person name="Nielsen K.L."/>
            <person name="Nielsen P.H."/>
        </authorList>
    </citation>
    <scope>NUCLEOTIDE SEQUENCE [LARGE SCALE GENOMIC DNA]</scope>
    <source>
        <strain evidence="1 2">Run_B_J11</strain>
    </source>
</reference>
<dbReference type="EMBL" id="CBTK010000255">
    <property type="protein sequence ID" value="CDH46211.1"/>
    <property type="molecule type" value="Genomic_DNA"/>
</dbReference>
<proteinExistence type="predicted"/>
<name>A0A7U7GDM1_9GAMM</name>
<sequence length="140" mass="15274">MEYGCGCLVKRARVRLCIAYPTRLCVSRLVWQECAAGDPAAAERRLSVLEGLSLLVLSEQAVAIAKDLVTENILPRKAVEDALHIAAATVHGMDFLLTWNCKHIANPIIQESIAAYLAPKGLFLPFICTPEELLGADNDE</sequence>
<dbReference type="SUPFAM" id="SSF88723">
    <property type="entry name" value="PIN domain-like"/>
    <property type="match status" value="1"/>
</dbReference>
<dbReference type="Proteomes" id="UP000019184">
    <property type="component" value="Unassembled WGS sequence"/>
</dbReference>
<comment type="caution">
    <text evidence="1">The sequence shown here is derived from an EMBL/GenBank/DDBJ whole genome shotgun (WGS) entry which is preliminary data.</text>
</comment>
<accession>A0A7U7GDM1</accession>